<dbReference type="SUPFAM" id="SSF46689">
    <property type="entry name" value="Homeodomain-like"/>
    <property type="match status" value="1"/>
</dbReference>
<dbReference type="PANTHER" id="PTHR33609">
    <property type="entry name" value="LOW CALCIUM RESPONSE LOCUS PROTEIN S"/>
    <property type="match status" value="1"/>
</dbReference>
<dbReference type="EMBL" id="SWKR01000002">
    <property type="protein sequence ID" value="TKD52067.1"/>
    <property type="molecule type" value="Genomic_DNA"/>
</dbReference>
<dbReference type="GO" id="GO:0004803">
    <property type="term" value="F:transposase activity"/>
    <property type="evidence" value="ECO:0007669"/>
    <property type="project" value="InterPro"/>
</dbReference>
<proteinExistence type="predicted"/>
<evidence type="ECO:0000313" key="2">
    <source>
        <dbReference type="Proteomes" id="UP000309138"/>
    </source>
</evidence>
<dbReference type="Pfam" id="PF01527">
    <property type="entry name" value="HTH_Tnp_1"/>
    <property type="match status" value="1"/>
</dbReference>
<comment type="caution">
    <text evidence="1">The sequence shown here is derived from an EMBL/GenBank/DDBJ whole genome shotgun (WGS) entry which is preliminary data.</text>
</comment>
<reference evidence="1 2" key="1">
    <citation type="submission" date="2019-04" db="EMBL/GenBank/DDBJ databases">
        <authorList>
            <person name="Yang Y."/>
            <person name="Wei D."/>
        </authorList>
    </citation>
    <scope>NUCLEOTIDE SEQUENCE [LARGE SCALE GENOMIC DNA]</scope>
    <source>
        <strain evidence="1 2">L-1-4w-11</strain>
    </source>
</reference>
<evidence type="ECO:0000313" key="1">
    <source>
        <dbReference type="EMBL" id="TKD52067.1"/>
    </source>
</evidence>
<dbReference type="AlphaFoldDB" id="A0A4U1L550"/>
<dbReference type="GO" id="GO:0006313">
    <property type="term" value="P:DNA transposition"/>
    <property type="evidence" value="ECO:0007669"/>
    <property type="project" value="InterPro"/>
</dbReference>
<gene>
    <name evidence="1" type="ORF">FBR43_15995</name>
</gene>
<organism evidence="1 2">
    <name type="scientific">Sphingomonas baiyangensis</name>
    <dbReference type="NCBI Taxonomy" id="2572576"/>
    <lineage>
        <taxon>Bacteria</taxon>
        <taxon>Pseudomonadati</taxon>
        <taxon>Pseudomonadota</taxon>
        <taxon>Alphaproteobacteria</taxon>
        <taxon>Sphingomonadales</taxon>
        <taxon>Sphingomonadaceae</taxon>
        <taxon>Sphingomonas</taxon>
    </lineage>
</organism>
<dbReference type="PANTHER" id="PTHR33609:SF1">
    <property type="entry name" value="TRANSPOSASE"/>
    <property type="match status" value="1"/>
</dbReference>
<dbReference type="InterPro" id="IPR052546">
    <property type="entry name" value="Transposase_8_domain"/>
</dbReference>
<dbReference type="InterPro" id="IPR002514">
    <property type="entry name" value="Transposase_8"/>
</dbReference>
<dbReference type="OrthoDB" id="9809060at2"/>
<dbReference type="InterPro" id="IPR009057">
    <property type="entry name" value="Homeodomain-like_sf"/>
</dbReference>
<sequence length="91" mass="10280">MKWKQFLEEQMLGILKEAKAGAVVTKLCRRHRLSSATYSVWKAKFGGSEVTDAKRLRALEENARLERLLADAMLDNAGLKDLLSHINRQPG</sequence>
<accession>A0A4U1L550</accession>
<dbReference type="Proteomes" id="UP000309138">
    <property type="component" value="Unassembled WGS sequence"/>
</dbReference>
<evidence type="ECO:0008006" key="3">
    <source>
        <dbReference type="Google" id="ProtNLM"/>
    </source>
</evidence>
<dbReference type="GO" id="GO:0003677">
    <property type="term" value="F:DNA binding"/>
    <property type="evidence" value="ECO:0007669"/>
    <property type="project" value="InterPro"/>
</dbReference>
<keyword evidence="2" id="KW-1185">Reference proteome</keyword>
<protein>
    <recommendedName>
        <fullName evidence="3">Transposase</fullName>
    </recommendedName>
</protein>
<name>A0A4U1L550_9SPHN</name>